<dbReference type="PANTHER" id="PTHR19282">
    <property type="entry name" value="TETRASPANIN"/>
    <property type="match status" value="1"/>
</dbReference>
<dbReference type="InterPro" id="IPR018503">
    <property type="entry name" value="Tetraspanin_CS"/>
</dbReference>
<evidence type="ECO:0000313" key="7">
    <source>
        <dbReference type="EMBL" id="WAR01996.1"/>
    </source>
</evidence>
<dbReference type="Gene3D" id="1.10.1450.10">
    <property type="entry name" value="Tetraspanin"/>
    <property type="match status" value="1"/>
</dbReference>
<dbReference type="SUPFAM" id="SSF48652">
    <property type="entry name" value="Tetraspanin"/>
    <property type="match status" value="1"/>
</dbReference>
<proteinExistence type="inferred from homology"/>
<protein>
    <submittedName>
        <fullName evidence="7">CD151-like protein</fullName>
    </submittedName>
</protein>
<feature type="transmembrane region" description="Helical" evidence="6">
    <location>
        <begin position="83"/>
        <end position="102"/>
    </location>
</feature>
<feature type="transmembrane region" description="Helical" evidence="6">
    <location>
        <begin position="122"/>
        <end position="142"/>
    </location>
</feature>
<comment type="subcellular location">
    <subcellularLocation>
        <location evidence="1">Membrane</location>
        <topology evidence="1">Multi-pass membrane protein</topology>
    </subcellularLocation>
</comment>
<evidence type="ECO:0000256" key="3">
    <source>
        <dbReference type="ARBA" id="ARBA00022692"/>
    </source>
</evidence>
<keyword evidence="5 6" id="KW-0472">Membrane</keyword>
<evidence type="ECO:0000256" key="5">
    <source>
        <dbReference type="ARBA" id="ARBA00023136"/>
    </source>
</evidence>
<dbReference type="InterPro" id="IPR008952">
    <property type="entry name" value="Tetraspanin_EC2_sf"/>
</dbReference>
<keyword evidence="4 6" id="KW-1133">Transmembrane helix</keyword>
<organism evidence="7 8">
    <name type="scientific">Mya arenaria</name>
    <name type="common">Soft-shell clam</name>
    <dbReference type="NCBI Taxonomy" id="6604"/>
    <lineage>
        <taxon>Eukaryota</taxon>
        <taxon>Metazoa</taxon>
        <taxon>Spiralia</taxon>
        <taxon>Lophotrochozoa</taxon>
        <taxon>Mollusca</taxon>
        <taxon>Bivalvia</taxon>
        <taxon>Autobranchia</taxon>
        <taxon>Heteroconchia</taxon>
        <taxon>Euheterodonta</taxon>
        <taxon>Imparidentia</taxon>
        <taxon>Neoheterodontei</taxon>
        <taxon>Myida</taxon>
        <taxon>Myoidea</taxon>
        <taxon>Myidae</taxon>
        <taxon>Mya</taxon>
    </lineage>
</organism>
<evidence type="ECO:0000256" key="1">
    <source>
        <dbReference type="ARBA" id="ARBA00004141"/>
    </source>
</evidence>
<reference evidence="7" key="1">
    <citation type="submission" date="2022-11" db="EMBL/GenBank/DDBJ databases">
        <title>Centuries of genome instability and evolution in soft-shell clam transmissible cancer (bioRxiv).</title>
        <authorList>
            <person name="Hart S.F.M."/>
            <person name="Yonemitsu M.A."/>
            <person name="Giersch R.M."/>
            <person name="Beal B.F."/>
            <person name="Arriagada G."/>
            <person name="Davis B.W."/>
            <person name="Ostrander E.A."/>
            <person name="Goff S.P."/>
            <person name="Metzger M.J."/>
        </authorList>
    </citation>
    <scope>NUCLEOTIDE SEQUENCE</scope>
    <source>
        <strain evidence="7">MELC-2E11</strain>
        <tissue evidence="7">Siphon/mantle</tissue>
    </source>
</reference>
<evidence type="ECO:0000313" key="8">
    <source>
        <dbReference type="Proteomes" id="UP001164746"/>
    </source>
</evidence>
<keyword evidence="8" id="KW-1185">Reference proteome</keyword>
<accession>A0ABY7E0H8</accession>
<dbReference type="InterPro" id="IPR018499">
    <property type="entry name" value="Tetraspanin/Peripherin"/>
</dbReference>
<comment type="similarity">
    <text evidence="2">Belongs to the tetraspanin (TM4SF) family.</text>
</comment>
<sequence length="309" mass="34581">MVERDTDVVDKETTEDTRHALGKCPRGLQRLVETLSVENRTCTYLLKFKAFCKVEMPANANSSQLAGSPAKNRKKNPDYCGKTFLRNVSGLAFLAVGLYVVFDRHSFVSLLGGTMFPVTTYILIATGALILIMGVLGCVASCQENRCLLFTYALFLLLIFLLEAVAGVLAYMYNGVIHEELTRNLNDTMMNSYKYDATLTKAIDDMHVEFKCCGSRSFEDWRHSKWLKSSNDSRKTPDSCCITVSDLCALRDHPSNIHYPGCAVTLQTITQESLILIGGIALGFCFIQIFGIIFSCCLIRKVKEAEYRY</sequence>
<dbReference type="PROSITE" id="PS00421">
    <property type="entry name" value="TM4_1"/>
    <property type="match status" value="1"/>
</dbReference>
<dbReference type="Proteomes" id="UP001164746">
    <property type="component" value="Chromosome 4"/>
</dbReference>
<dbReference type="EMBL" id="CP111015">
    <property type="protein sequence ID" value="WAR01996.1"/>
    <property type="molecule type" value="Genomic_DNA"/>
</dbReference>
<dbReference type="Pfam" id="PF00335">
    <property type="entry name" value="Tetraspanin"/>
    <property type="match status" value="1"/>
</dbReference>
<keyword evidence="3 6" id="KW-0812">Transmembrane</keyword>
<dbReference type="PANTHER" id="PTHR19282:SF544">
    <property type="entry name" value="TETRASPANIN"/>
    <property type="match status" value="1"/>
</dbReference>
<evidence type="ECO:0000256" key="6">
    <source>
        <dbReference type="SAM" id="Phobius"/>
    </source>
</evidence>
<dbReference type="CDD" id="cd03155">
    <property type="entry name" value="CD151_like_LEL"/>
    <property type="match status" value="1"/>
</dbReference>
<gene>
    <name evidence="7" type="ORF">MAR_008554</name>
</gene>
<name>A0ABY7E0H8_MYAAR</name>
<dbReference type="PRINTS" id="PR00259">
    <property type="entry name" value="TMFOUR"/>
</dbReference>
<evidence type="ECO:0000256" key="4">
    <source>
        <dbReference type="ARBA" id="ARBA00022989"/>
    </source>
</evidence>
<feature type="transmembrane region" description="Helical" evidence="6">
    <location>
        <begin position="149"/>
        <end position="173"/>
    </location>
</feature>
<feature type="transmembrane region" description="Helical" evidence="6">
    <location>
        <begin position="274"/>
        <end position="299"/>
    </location>
</feature>
<evidence type="ECO:0000256" key="2">
    <source>
        <dbReference type="ARBA" id="ARBA00006840"/>
    </source>
</evidence>